<dbReference type="Pfam" id="PF24764">
    <property type="entry name" value="rva_4"/>
    <property type="match status" value="1"/>
</dbReference>
<evidence type="ECO:0000313" key="3">
    <source>
        <dbReference type="Proteomes" id="UP001218188"/>
    </source>
</evidence>
<accession>A0AAD6T687</accession>
<dbReference type="Proteomes" id="UP001218188">
    <property type="component" value="Unassembled WGS sequence"/>
</dbReference>
<sequence>METHRGPGRGSYIWGRSVHNTRIERLWYNVTHGFGQKWKNFFHDLELNHGLNPRRTGDIWLLHHLFLQAINEDALEWAQAWNSHKLQIKGERKRSPRDMFVFSMVQDGPRGISHMPHPVDEPVDDPASYGVDWQVNDEPHLMRHLLEENPQDWENENPFHAPPAQLSDVPCEPPNCPFTPEQVALLDQTLRERVDLTSRNMVIRRLVWQEAFNICNFFSRQSA</sequence>
<dbReference type="EMBL" id="JARJCM010000023">
    <property type="protein sequence ID" value="KAJ7040168.1"/>
    <property type="molecule type" value="Genomic_DNA"/>
</dbReference>
<organism evidence="2 3">
    <name type="scientific">Mycena alexandri</name>
    <dbReference type="NCBI Taxonomy" id="1745969"/>
    <lineage>
        <taxon>Eukaryota</taxon>
        <taxon>Fungi</taxon>
        <taxon>Dikarya</taxon>
        <taxon>Basidiomycota</taxon>
        <taxon>Agaricomycotina</taxon>
        <taxon>Agaricomycetes</taxon>
        <taxon>Agaricomycetidae</taxon>
        <taxon>Agaricales</taxon>
        <taxon>Marasmiineae</taxon>
        <taxon>Mycenaceae</taxon>
        <taxon>Mycena</taxon>
    </lineage>
</organism>
<evidence type="ECO:0000259" key="1">
    <source>
        <dbReference type="Pfam" id="PF24764"/>
    </source>
</evidence>
<dbReference type="PANTHER" id="PTHR46791">
    <property type="entry name" value="EXPRESSED PROTEIN"/>
    <property type="match status" value="1"/>
</dbReference>
<name>A0AAD6T687_9AGAR</name>
<protein>
    <recommendedName>
        <fullName evidence="1">Integrase core domain-containing protein</fullName>
    </recommendedName>
</protein>
<reference evidence="2" key="1">
    <citation type="submission" date="2023-03" db="EMBL/GenBank/DDBJ databases">
        <title>Massive genome expansion in bonnet fungi (Mycena s.s.) driven by repeated elements and novel gene families across ecological guilds.</title>
        <authorList>
            <consortium name="Lawrence Berkeley National Laboratory"/>
            <person name="Harder C.B."/>
            <person name="Miyauchi S."/>
            <person name="Viragh M."/>
            <person name="Kuo A."/>
            <person name="Thoen E."/>
            <person name="Andreopoulos B."/>
            <person name="Lu D."/>
            <person name="Skrede I."/>
            <person name="Drula E."/>
            <person name="Henrissat B."/>
            <person name="Morin E."/>
            <person name="Kohler A."/>
            <person name="Barry K."/>
            <person name="LaButti K."/>
            <person name="Morin E."/>
            <person name="Salamov A."/>
            <person name="Lipzen A."/>
            <person name="Mereny Z."/>
            <person name="Hegedus B."/>
            <person name="Baldrian P."/>
            <person name="Stursova M."/>
            <person name="Weitz H."/>
            <person name="Taylor A."/>
            <person name="Grigoriev I.V."/>
            <person name="Nagy L.G."/>
            <person name="Martin F."/>
            <person name="Kauserud H."/>
        </authorList>
    </citation>
    <scope>NUCLEOTIDE SEQUENCE</scope>
    <source>
        <strain evidence="2">CBHHK200</strain>
    </source>
</reference>
<dbReference type="PANTHER" id="PTHR46791:SF5">
    <property type="entry name" value="CLR5 DOMAIN-CONTAINING PROTEIN-RELATED"/>
    <property type="match status" value="1"/>
</dbReference>
<proteinExistence type="predicted"/>
<dbReference type="AlphaFoldDB" id="A0AAD6T687"/>
<feature type="domain" description="Integrase core" evidence="1">
    <location>
        <begin position="1"/>
        <end position="106"/>
    </location>
</feature>
<comment type="caution">
    <text evidence="2">The sequence shown here is derived from an EMBL/GenBank/DDBJ whole genome shotgun (WGS) entry which is preliminary data.</text>
</comment>
<gene>
    <name evidence="2" type="ORF">C8F04DRAFT_948812</name>
</gene>
<keyword evidence="3" id="KW-1185">Reference proteome</keyword>
<evidence type="ECO:0000313" key="2">
    <source>
        <dbReference type="EMBL" id="KAJ7040168.1"/>
    </source>
</evidence>
<dbReference type="InterPro" id="IPR058913">
    <property type="entry name" value="Integrase_dom_put"/>
</dbReference>